<dbReference type="Gene3D" id="3.30.190.10">
    <property type="entry name" value="Ribulose bisphosphate carboxylase, small subunit"/>
    <property type="match status" value="1"/>
</dbReference>
<dbReference type="Pfam" id="PF21228">
    <property type="entry name" value="RuBisCO_activase_AAA_helical"/>
    <property type="match status" value="1"/>
</dbReference>
<dbReference type="SMART" id="SM00961">
    <property type="entry name" value="RuBisCO_small"/>
    <property type="match status" value="1"/>
</dbReference>
<reference evidence="7" key="1">
    <citation type="submission" date="2018-04" db="EMBL/GenBank/DDBJ databases">
        <authorList>
            <person name="Cornet L."/>
        </authorList>
    </citation>
    <scope>NUCLEOTIDE SEQUENCE [LARGE SCALE GENOMIC DNA]</scope>
</reference>
<gene>
    <name evidence="6" type="ORF">DCF25_11395</name>
</gene>
<dbReference type="Gene3D" id="1.10.8.1070">
    <property type="match status" value="1"/>
</dbReference>
<dbReference type="GO" id="GO:0016887">
    <property type="term" value="F:ATP hydrolysis activity"/>
    <property type="evidence" value="ECO:0007669"/>
    <property type="project" value="InterPro"/>
</dbReference>
<evidence type="ECO:0000313" key="7">
    <source>
        <dbReference type="Proteomes" id="UP000249354"/>
    </source>
</evidence>
<dbReference type="Pfam" id="PF00004">
    <property type="entry name" value="AAA"/>
    <property type="match status" value="1"/>
</dbReference>
<sequence length="435" mass="48918">MSYYVSPRFLNKLAVHITKNYLDLPRVKVPLILGVHGRKGEGKTFQCELVFKRMGVEVVYISGGELESPDAGDPARLVRLRYREAAELVKVRGKMAVLMINDLDAGAGRFDRMTQYTVNTQLVNNTLMNIADNPTNVQLPGSYDETELPRIPIIATGNDFATLYAPLIRDGRMQKFYWEPNAEERLGVVSGMFAEDGLGATEVEQFVDRFKGQAIDFFGAVRSQIYDEQITQFIYSVGVENVSSKVVNAIKPPAFAKPNFQLKNLIAVGESLVYEQERVRTMGLVSEYNQAVTPAGRAFAVNGSRDRRYEESPLLMPPADNPLRPYGMSDQFPSPETKRAKDAAPNADNRLPKDTWQLLCNILAQGQKLGIEHVDQRRFRVNSWQSYGTLHSSDEAEAIALLQSCLQDFPQHYVRLVSIDPQTNRRIAEPIVQRP</sequence>
<dbReference type="PANTHER" id="PTHR32429:SF11">
    <property type="entry name" value="RIBULOSE BISPHOSPHATE CARBOXYLASE_OXYGENASE ACTIVASE, CHLOROPLASTIC"/>
    <property type="match status" value="1"/>
</dbReference>
<feature type="domain" description="Ribulose bisphosphate carboxylase small subunit" evidence="5">
    <location>
        <begin position="341"/>
        <end position="435"/>
    </location>
</feature>
<dbReference type="InterPro" id="IPR048571">
    <property type="entry name" value="RuBisCO_activase_AAA_helical"/>
</dbReference>
<dbReference type="SUPFAM" id="SSF52540">
    <property type="entry name" value="P-loop containing nucleoside triphosphate hydrolases"/>
    <property type="match status" value="1"/>
</dbReference>
<dbReference type="EMBL" id="QBMC01000070">
    <property type="protein sequence ID" value="PZO17254.1"/>
    <property type="molecule type" value="Genomic_DNA"/>
</dbReference>
<proteinExistence type="inferred from homology"/>
<evidence type="ECO:0000313" key="6">
    <source>
        <dbReference type="EMBL" id="PZO17254.1"/>
    </source>
</evidence>
<feature type="region of interest" description="Disordered" evidence="4">
    <location>
        <begin position="310"/>
        <end position="348"/>
    </location>
</feature>
<dbReference type="PANTHER" id="PTHR32429">
    <property type="match status" value="1"/>
</dbReference>
<dbReference type="InterPro" id="IPR000894">
    <property type="entry name" value="RuBisCO_ssu_dom"/>
</dbReference>
<keyword evidence="2" id="KW-0067">ATP-binding</keyword>
<accession>A0A2W4UAS9</accession>
<dbReference type="SUPFAM" id="SSF55239">
    <property type="entry name" value="RuBisCO, small subunit"/>
    <property type="match status" value="1"/>
</dbReference>
<dbReference type="InterPro" id="IPR036385">
    <property type="entry name" value="RuBisCO_ssu_sf"/>
</dbReference>
<organism evidence="6 7">
    <name type="scientific">Leptolyngbya foveolarum</name>
    <dbReference type="NCBI Taxonomy" id="47253"/>
    <lineage>
        <taxon>Bacteria</taxon>
        <taxon>Bacillati</taxon>
        <taxon>Cyanobacteriota</taxon>
        <taxon>Cyanophyceae</taxon>
        <taxon>Leptolyngbyales</taxon>
        <taxon>Leptolyngbyaceae</taxon>
        <taxon>Leptolyngbya group</taxon>
        <taxon>Leptolyngbya</taxon>
    </lineage>
</organism>
<evidence type="ECO:0000259" key="5">
    <source>
        <dbReference type="SMART" id="SM00961"/>
    </source>
</evidence>
<comment type="similarity">
    <text evidence="3">Belongs to the RuBisCO activase family.</text>
</comment>
<reference evidence="6 7" key="2">
    <citation type="submission" date="2018-06" db="EMBL/GenBank/DDBJ databases">
        <title>Metagenomic assembly of (sub)arctic Cyanobacteria and their associated microbiome from non-axenic cultures.</title>
        <authorList>
            <person name="Baurain D."/>
        </authorList>
    </citation>
    <scope>NUCLEOTIDE SEQUENCE [LARGE SCALE GENOMIC DNA]</scope>
    <source>
        <strain evidence="6">ULC129bin1</strain>
    </source>
</reference>
<comment type="caution">
    <text evidence="6">The sequence shown here is derived from an EMBL/GenBank/DDBJ whole genome shotgun (WGS) entry which is preliminary data.</text>
</comment>
<protein>
    <submittedName>
        <fullName evidence="6">Ribulose 1,5-bisphosphate carboxylase</fullName>
    </submittedName>
</protein>
<dbReference type="InterPro" id="IPR044960">
    <property type="entry name" value="RCA-like"/>
</dbReference>
<name>A0A2W4UAS9_9CYAN</name>
<dbReference type="Proteomes" id="UP000249354">
    <property type="component" value="Unassembled WGS sequence"/>
</dbReference>
<dbReference type="Pfam" id="PF00101">
    <property type="entry name" value="RuBisCO_small"/>
    <property type="match status" value="1"/>
</dbReference>
<dbReference type="InterPro" id="IPR003959">
    <property type="entry name" value="ATPase_AAA_core"/>
</dbReference>
<dbReference type="InterPro" id="IPR027417">
    <property type="entry name" value="P-loop_NTPase"/>
</dbReference>
<keyword evidence="1" id="KW-0547">Nucleotide-binding</keyword>
<evidence type="ECO:0000256" key="2">
    <source>
        <dbReference type="ARBA" id="ARBA00022840"/>
    </source>
</evidence>
<dbReference type="Gene3D" id="3.40.50.300">
    <property type="entry name" value="P-loop containing nucleotide triphosphate hydrolases"/>
    <property type="match status" value="1"/>
</dbReference>
<dbReference type="GO" id="GO:0005524">
    <property type="term" value="F:ATP binding"/>
    <property type="evidence" value="ECO:0007669"/>
    <property type="project" value="UniProtKB-KW"/>
</dbReference>
<evidence type="ECO:0000256" key="4">
    <source>
        <dbReference type="SAM" id="MobiDB-lite"/>
    </source>
</evidence>
<evidence type="ECO:0000256" key="1">
    <source>
        <dbReference type="ARBA" id="ARBA00022741"/>
    </source>
</evidence>
<evidence type="ECO:0000256" key="3">
    <source>
        <dbReference type="ARBA" id="ARBA00025781"/>
    </source>
</evidence>
<dbReference type="AlphaFoldDB" id="A0A2W4UAS9"/>
<dbReference type="CDD" id="cd00307">
    <property type="entry name" value="RuBisCO_small_like"/>
    <property type="match status" value="1"/>
</dbReference>